<protein>
    <submittedName>
        <fullName evidence="2">Uncharacterized protein</fullName>
    </submittedName>
</protein>
<keyword evidence="1" id="KW-0812">Transmembrane</keyword>
<dbReference type="EMBL" id="BONQ01000014">
    <property type="protein sequence ID" value="GIG42433.1"/>
    <property type="molecule type" value="Genomic_DNA"/>
</dbReference>
<gene>
    <name evidence="2" type="ORF">Dsi01nite_004740</name>
</gene>
<evidence type="ECO:0000313" key="2">
    <source>
        <dbReference type="EMBL" id="GIG42433.1"/>
    </source>
</evidence>
<evidence type="ECO:0000256" key="1">
    <source>
        <dbReference type="SAM" id="Phobius"/>
    </source>
</evidence>
<keyword evidence="1" id="KW-0472">Membrane</keyword>
<evidence type="ECO:0000313" key="3">
    <source>
        <dbReference type="Proteomes" id="UP000660611"/>
    </source>
</evidence>
<dbReference type="AlphaFoldDB" id="A0A919U996"/>
<feature type="transmembrane region" description="Helical" evidence="1">
    <location>
        <begin position="6"/>
        <end position="24"/>
    </location>
</feature>
<accession>A0A919U996</accession>
<reference evidence="2" key="1">
    <citation type="submission" date="2021-01" db="EMBL/GenBank/DDBJ databases">
        <title>Whole genome shotgun sequence of Dactylosporangium siamense NBRC 106093.</title>
        <authorList>
            <person name="Komaki H."/>
            <person name="Tamura T."/>
        </authorList>
    </citation>
    <scope>NUCLEOTIDE SEQUENCE</scope>
    <source>
        <strain evidence="2">NBRC 106093</strain>
    </source>
</reference>
<name>A0A919U996_9ACTN</name>
<dbReference type="RefSeq" id="WP_203844322.1">
    <property type="nucleotide sequence ID" value="NZ_BAAAVW010000005.1"/>
</dbReference>
<keyword evidence="3" id="KW-1185">Reference proteome</keyword>
<sequence>MSSLILAGVVTAGAVVLFTGLAFLERRRFAARRRAAAARLPEVELDPFHALAVAAGWPGWTTGDTRPAGAAAVALAVRKAAALAATDRPNLLREYRTRLPPHPALAGLAADQELISKSAGQDGGRAGL</sequence>
<organism evidence="2 3">
    <name type="scientific">Dactylosporangium siamense</name>
    <dbReference type="NCBI Taxonomy" id="685454"/>
    <lineage>
        <taxon>Bacteria</taxon>
        <taxon>Bacillati</taxon>
        <taxon>Actinomycetota</taxon>
        <taxon>Actinomycetes</taxon>
        <taxon>Micromonosporales</taxon>
        <taxon>Micromonosporaceae</taxon>
        <taxon>Dactylosporangium</taxon>
    </lineage>
</organism>
<comment type="caution">
    <text evidence="2">The sequence shown here is derived from an EMBL/GenBank/DDBJ whole genome shotgun (WGS) entry which is preliminary data.</text>
</comment>
<keyword evidence="1" id="KW-1133">Transmembrane helix</keyword>
<proteinExistence type="predicted"/>
<dbReference type="Proteomes" id="UP000660611">
    <property type="component" value="Unassembled WGS sequence"/>
</dbReference>